<proteinExistence type="predicted"/>
<comment type="caution">
    <text evidence="1">The sequence shown here is derived from an EMBL/GenBank/DDBJ whole genome shotgun (WGS) entry which is preliminary data.</text>
</comment>
<reference evidence="1 2" key="1">
    <citation type="submission" date="2024-11" db="EMBL/GenBank/DDBJ databases">
        <title>Chromosome-level genome assembly of the freshwater bivalve Anodonta woodiana.</title>
        <authorList>
            <person name="Chen X."/>
        </authorList>
    </citation>
    <scope>NUCLEOTIDE SEQUENCE [LARGE SCALE GENOMIC DNA]</scope>
    <source>
        <strain evidence="1">MN2024</strain>
        <tissue evidence="1">Gills</tissue>
    </source>
</reference>
<dbReference type="EMBL" id="JBJQND010000018">
    <property type="protein sequence ID" value="KAL3835840.1"/>
    <property type="molecule type" value="Genomic_DNA"/>
</dbReference>
<dbReference type="Gene3D" id="3.60.20.10">
    <property type="entry name" value="Glutamine Phosphoribosylpyrophosphate, subunit 1, domain 1"/>
    <property type="match status" value="1"/>
</dbReference>
<dbReference type="InterPro" id="IPR029055">
    <property type="entry name" value="Ntn_hydrolases_N"/>
</dbReference>
<accession>A0ABD3THD6</accession>
<keyword evidence="2" id="KW-1185">Reference proteome</keyword>
<dbReference type="AlphaFoldDB" id="A0ABD3THD6"/>
<evidence type="ECO:0000313" key="1">
    <source>
        <dbReference type="EMBL" id="KAL3835840.1"/>
    </source>
</evidence>
<organism evidence="1 2">
    <name type="scientific">Sinanodonta woodiana</name>
    <name type="common">Chinese pond mussel</name>
    <name type="synonym">Anodonta woodiana</name>
    <dbReference type="NCBI Taxonomy" id="1069815"/>
    <lineage>
        <taxon>Eukaryota</taxon>
        <taxon>Metazoa</taxon>
        <taxon>Spiralia</taxon>
        <taxon>Lophotrochozoa</taxon>
        <taxon>Mollusca</taxon>
        <taxon>Bivalvia</taxon>
        <taxon>Autobranchia</taxon>
        <taxon>Heteroconchia</taxon>
        <taxon>Palaeoheterodonta</taxon>
        <taxon>Unionida</taxon>
        <taxon>Unionoidea</taxon>
        <taxon>Unionidae</taxon>
        <taxon>Unioninae</taxon>
        <taxon>Sinanodonta</taxon>
    </lineage>
</organism>
<dbReference type="SUPFAM" id="SSF56235">
    <property type="entry name" value="N-terminal nucleophile aminohydrolases (Ntn hydrolases)"/>
    <property type="match status" value="1"/>
</dbReference>
<dbReference type="Proteomes" id="UP001634394">
    <property type="component" value="Unassembled WGS sequence"/>
</dbReference>
<sequence>MKMTDRHGFSLRTLSPPGQIEHALDDMAPGGMADVAPGGMADVAPEGIADGAPIGIADGAPIGIADVAPGVMADGAPGVMADGAPVGLADVAPEGMADGAPIGMDDVSPVVMADVAPEGMADVAPGVMADVAPGVMADVAPVRMADVAPGVMADVAPEGMADGAPIGMADGAPEGMADVAPEGMADVDVVEPLVEVERQCALIDLEDGTPALAIKYTHGVVLTTIKWFSNFTQDWISRIEMTGPNDGMVYNVMEYQYRGESRSEVLMIQAGWNDDQRRPYLYECGPSDDFLASYAAAENYGRRKHLLETWCDGCIFDLQENAICIALLNLESNLRGEMTKDNIEIGIFDENGFHQLTPAEVKDYINMLPLLKKIIFSILYS</sequence>
<name>A0ABD3THD6_SINWO</name>
<protein>
    <submittedName>
        <fullName evidence="1">Uncharacterized protein</fullName>
    </submittedName>
</protein>
<evidence type="ECO:0000313" key="2">
    <source>
        <dbReference type="Proteomes" id="UP001634394"/>
    </source>
</evidence>
<gene>
    <name evidence="1" type="ORF">ACJMK2_021303</name>
</gene>